<dbReference type="PRINTS" id="PR00598">
    <property type="entry name" value="HTHMARR"/>
</dbReference>
<dbReference type="InterPro" id="IPR036390">
    <property type="entry name" value="WH_DNA-bd_sf"/>
</dbReference>
<proteinExistence type="predicted"/>
<dbReference type="SUPFAM" id="SSF46785">
    <property type="entry name" value="Winged helix' DNA-binding domain"/>
    <property type="match status" value="1"/>
</dbReference>
<dbReference type="PANTHER" id="PTHR42756:SF1">
    <property type="entry name" value="TRANSCRIPTIONAL REPRESSOR OF EMRAB OPERON"/>
    <property type="match status" value="1"/>
</dbReference>
<keyword evidence="7" id="KW-1185">Reference proteome</keyword>
<dbReference type="Pfam" id="PF01047">
    <property type="entry name" value="MarR"/>
    <property type="match status" value="1"/>
</dbReference>
<comment type="caution">
    <text evidence="6">The sequence shown here is derived from an EMBL/GenBank/DDBJ whole genome shotgun (WGS) entry which is preliminary data.</text>
</comment>
<evidence type="ECO:0000259" key="5">
    <source>
        <dbReference type="PROSITE" id="PS50995"/>
    </source>
</evidence>
<dbReference type="PROSITE" id="PS50995">
    <property type="entry name" value="HTH_MARR_2"/>
    <property type="match status" value="1"/>
</dbReference>
<feature type="region of interest" description="Disordered" evidence="4">
    <location>
        <begin position="1"/>
        <end position="20"/>
    </location>
</feature>
<dbReference type="InterPro" id="IPR036388">
    <property type="entry name" value="WH-like_DNA-bd_sf"/>
</dbReference>
<dbReference type="AlphaFoldDB" id="A0A1S2PEP2"/>
<keyword evidence="1" id="KW-0805">Transcription regulation</keyword>
<dbReference type="InterPro" id="IPR000835">
    <property type="entry name" value="HTH_MarR-typ"/>
</dbReference>
<evidence type="ECO:0000313" key="7">
    <source>
        <dbReference type="Proteomes" id="UP000179642"/>
    </source>
</evidence>
<evidence type="ECO:0000313" key="6">
    <source>
        <dbReference type="EMBL" id="OIJ92319.1"/>
    </source>
</evidence>
<sequence length="175" mass="19085">MNTPVDRSGQHRILSTTASPAVQTAGPGGIFGRLMSITQAHQEVLISLCAQYGLRSCDVDVLALLRRCAEGEGMSPSRLARGVNLTSGGITARIDRLERAGLVVRCQEPRDRRALRVLLTEEGRAMADRLAAETARVQRAALQYVPNQRLRVLDDLLGDLERGIQASQARMGRRA</sequence>
<dbReference type="SMART" id="SM00347">
    <property type="entry name" value="HTH_MARR"/>
    <property type="match status" value="1"/>
</dbReference>
<reference evidence="6 7" key="1">
    <citation type="submission" date="2016-10" db="EMBL/GenBank/DDBJ databases">
        <title>Genome sequence of Streptomyces sp. MUSC 1.</title>
        <authorList>
            <person name="Lee L.-H."/>
            <person name="Ser H.-L."/>
            <person name="Law J.W.-F."/>
        </authorList>
    </citation>
    <scope>NUCLEOTIDE SEQUENCE [LARGE SCALE GENOMIC DNA]</scope>
    <source>
        <strain evidence="6 7">MUSC 1</strain>
    </source>
</reference>
<name>A0A1S2PEP2_9ACTN</name>
<gene>
    <name evidence="6" type="ORF">BIV23_38910</name>
</gene>
<dbReference type="GO" id="GO:0003677">
    <property type="term" value="F:DNA binding"/>
    <property type="evidence" value="ECO:0007669"/>
    <property type="project" value="UniProtKB-KW"/>
</dbReference>
<protein>
    <recommendedName>
        <fullName evidence="5">HTH marR-type domain-containing protein</fullName>
    </recommendedName>
</protein>
<dbReference type="Proteomes" id="UP000179642">
    <property type="component" value="Unassembled WGS sequence"/>
</dbReference>
<organism evidence="6 7">
    <name type="scientific">Streptomyces monashensis</name>
    <dbReference type="NCBI Taxonomy" id="1678012"/>
    <lineage>
        <taxon>Bacteria</taxon>
        <taxon>Bacillati</taxon>
        <taxon>Actinomycetota</taxon>
        <taxon>Actinomycetes</taxon>
        <taxon>Kitasatosporales</taxon>
        <taxon>Streptomycetaceae</taxon>
        <taxon>Streptomyces</taxon>
    </lineage>
</organism>
<evidence type="ECO:0000256" key="4">
    <source>
        <dbReference type="SAM" id="MobiDB-lite"/>
    </source>
</evidence>
<dbReference type="EMBL" id="MLYO01000081">
    <property type="protein sequence ID" value="OIJ92319.1"/>
    <property type="molecule type" value="Genomic_DNA"/>
</dbReference>
<accession>A0A1S2PEP2</accession>
<dbReference type="Gene3D" id="1.10.10.10">
    <property type="entry name" value="Winged helix-like DNA-binding domain superfamily/Winged helix DNA-binding domain"/>
    <property type="match status" value="1"/>
</dbReference>
<dbReference type="OrthoDB" id="3237509at2"/>
<feature type="domain" description="HTH marR-type" evidence="5">
    <location>
        <begin position="27"/>
        <end position="162"/>
    </location>
</feature>
<keyword evidence="3" id="KW-0804">Transcription</keyword>
<keyword evidence="2" id="KW-0238">DNA-binding</keyword>
<evidence type="ECO:0000256" key="2">
    <source>
        <dbReference type="ARBA" id="ARBA00023125"/>
    </source>
</evidence>
<dbReference type="RefSeq" id="WP_071385713.1">
    <property type="nucleotide sequence ID" value="NZ_MLYO01000081.1"/>
</dbReference>
<dbReference type="GO" id="GO:0003700">
    <property type="term" value="F:DNA-binding transcription factor activity"/>
    <property type="evidence" value="ECO:0007669"/>
    <property type="project" value="InterPro"/>
</dbReference>
<dbReference type="PANTHER" id="PTHR42756">
    <property type="entry name" value="TRANSCRIPTIONAL REGULATOR, MARR"/>
    <property type="match status" value="1"/>
</dbReference>
<evidence type="ECO:0000256" key="3">
    <source>
        <dbReference type="ARBA" id="ARBA00023163"/>
    </source>
</evidence>
<evidence type="ECO:0000256" key="1">
    <source>
        <dbReference type="ARBA" id="ARBA00023015"/>
    </source>
</evidence>